<gene>
    <name evidence="5" type="primary">AGBL4_1</name>
    <name evidence="7 8" type="synonym">LOC112679213</name>
    <name evidence="5" type="ORF">g.19986</name>
</gene>
<reference evidence="7 8" key="2">
    <citation type="submission" date="2025-04" db="UniProtKB">
        <authorList>
            <consortium name="RefSeq"/>
        </authorList>
    </citation>
    <scope>IDENTIFICATION</scope>
    <source>
        <tissue evidence="7 8">Whole body</tissue>
    </source>
</reference>
<dbReference type="Proteomes" id="UP000694846">
    <property type="component" value="Unplaced"/>
</dbReference>
<evidence type="ECO:0000313" key="5">
    <source>
        <dbReference type="EMBL" id="MBY85666.1"/>
    </source>
</evidence>
<comment type="similarity">
    <text evidence="2 3">Belongs to the peptidase M14 family.</text>
</comment>
<dbReference type="RefSeq" id="XP_025404711.1">
    <property type="nucleotide sequence ID" value="XM_025548926.1"/>
</dbReference>
<dbReference type="SMART" id="SM00631">
    <property type="entry name" value="Zn_pept"/>
    <property type="match status" value="1"/>
</dbReference>
<evidence type="ECO:0000259" key="4">
    <source>
        <dbReference type="PROSITE" id="PS52035"/>
    </source>
</evidence>
<evidence type="ECO:0000256" key="1">
    <source>
        <dbReference type="ARBA" id="ARBA00001947"/>
    </source>
</evidence>
<sequence>MADYESDSDEGEAGLGNVTRVIMRPVGHSGKAKKGHLCFDASFETGNLGRIDLVCEYEYDLFIRPDTCNPRHRLWFNFVVENTRQDQNVIFNIVNISNKNNLFKNGMTPIVRSTSRNAWYRIPIYRVHYHRSVYHDNKYVLSILFSFDKDDDSYQFSYSYPYSYTRFQNYLSLIEKKKLPYFKRELLGQSIQNKRLDLVTITNPKNMKPTEKVHVVVILGRVHGSETPSSYVCQGIIEFLISNHPAVVRLRKKVVFQLIPMMNPDGVTLGNSRTNLLGIDLNRAWHKISQWVHPILYAVRNHLTDIEKNENMELDLVIDVHAHSSLHGVFTYGNAYDDVYRYEKHILFPKLLAQHVEGYEQSYSLCNRDIKKCGTSRRFLCQSLKDNVNCYTLFVSQHGFKISPKTLIPFTEESFYTIGRCVVLTCSDYFKSKGVLTTQPVAAPRGAKKKRHQKRKNGLCLGQRDVYPMFKRKLKKKSLTLKRVDIKDSFRNMMLSGVTAQDRRRTVDWSTRPSMRFADCGKKPDASATAAATASENDRRENAAHAFSVINVNDIIRDTHALRLNT</sequence>
<organism evidence="5">
    <name type="scientific">Sipha flava</name>
    <name type="common">yellow sugarcane aphid</name>
    <dbReference type="NCBI Taxonomy" id="143950"/>
    <lineage>
        <taxon>Eukaryota</taxon>
        <taxon>Metazoa</taxon>
        <taxon>Ecdysozoa</taxon>
        <taxon>Arthropoda</taxon>
        <taxon>Hexapoda</taxon>
        <taxon>Insecta</taxon>
        <taxon>Pterygota</taxon>
        <taxon>Neoptera</taxon>
        <taxon>Paraneoptera</taxon>
        <taxon>Hemiptera</taxon>
        <taxon>Sternorrhyncha</taxon>
        <taxon>Aphidomorpha</taxon>
        <taxon>Aphidoidea</taxon>
        <taxon>Aphididae</taxon>
        <taxon>Sipha</taxon>
    </lineage>
</organism>
<dbReference type="RefSeq" id="XP_025404710.1">
    <property type="nucleotide sequence ID" value="XM_025548925.1"/>
</dbReference>
<dbReference type="PANTHER" id="PTHR12756:SF9">
    <property type="entry name" value="CYTOSOLIC CARBOXYPEPTIDASE 6"/>
    <property type="match status" value="1"/>
</dbReference>
<dbReference type="Pfam" id="PF18027">
    <property type="entry name" value="Pepdidase_M14_N"/>
    <property type="match status" value="1"/>
</dbReference>
<evidence type="ECO:0000313" key="7">
    <source>
        <dbReference type="RefSeq" id="XP_025404710.1"/>
    </source>
</evidence>
<dbReference type="Gene3D" id="3.40.630.10">
    <property type="entry name" value="Zn peptidases"/>
    <property type="match status" value="1"/>
</dbReference>
<comment type="caution">
    <text evidence="3">Lacks conserved residue(s) required for the propagation of feature annotation.</text>
</comment>
<keyword evidence="5 7" id="KW-0121">Carboxypeptidase</keyword>
<dbReference type="PROSITE" id="PS52035">
    <property type="entry name" value="PEPTIDASE_M14"/>
    <property type="match status" value="1"/>
</dbReference>
<comment type="cofactor">
    <cofactor evidence="1">
        <name>Zn(2+)</name>
        <dbReference type="ChEBI" id="CHEBI:29105"/>
    </cofactor>
</comment>
<feature type="domain" description="Peptidase M14" evidence="4">
    <location>
        <begin position="160"/>
        <end position="425"/>
    </location>
</feature>
<evidence type="ECO:0000313" key="8">
    <source>
        <dbReference type="RefSeq" id="XP_025404711.1"/>
    </source>
</evidence>
<dbReference type="SUPFAM" id="SSF53187">
    <property type="entry name" value="Zn-dependent exopeptidases"/>
    <property type="match status" value="1"/>
</dbReference>
<dbReference type="PANTHER" id="PTHR12756">
    <property type="entry name" value="CYTOSOLIC CARBOXYPEPTIDASE"/>
    <property type="match status" value="1"/>
</dbReference>
<accession>A0A2S2R6K5</accession>
<keyword evidence="5 7" id="KW-0645">Protease</keyword>
<dbReference type="Gene3D" id="2.60.40.3120">
    <property type="match status" value="1"/>
</dbReference>
<dbReference type="AlphaFoldDB" id="A0A2S2R6K5"/>
<dbReference type="InterPro" id="IPR000834">
    <property type="entry name" value="Peptidase_M14"/>
</dbReference>
<dbReference type="GO" id="GO:0008270">
    <property type="term" value="F:zinc ion binding"/>
    <property type="evidence" value="ECO:0007669"/>
    <property type="project" value="InterPro"/>
</dbReference>
<name>A0A2S2R6K5_9HEMI</name>
<proteinExistence type="inferred from homology"/>
<evidence type="ECO:0000256" key="2">
    <source>
        <dbReference type="ARBA" id="ARBA00005988"/>
    </source>
</evidence>
<reference evidence="5" key="1">
    <citation type="submission" date="2018-04" db="EMBL/GenBank/DDBJ databases">
        <title>Transcriptome assembly of Sipha flava.</title>
        <authorList>
            <person name="Scully E.D."/>
            <person name="Geib S.M."/>
            <person name="Palmer N.A."/>
            <person name="Koch K."/>
            <person name="Bradshaw J."/>
            <person name="Heng-Moss T."/>
            <person name="Sarath G."/>
        </authorList>
    </citation>
    <scope>NUCLEOTIDE SEQUENCE</scope>
</reference>
<keyword evidence="6" id="KW-1185">Reference proteome</keyword>
<dbReference type="Pfam" id="PF00246">
    <property type="entry name" value="Peptidase_M14"/>
    <property type="match status" value="1"/>
</dbReference>
<dbReference type="EMBL" id="GGMS01016463">
    <property type="protein sequence ID" value="MBY85666.1"/>
    <property type="molecule type" value="Transcribed_RNA"/>
</dbReference>
<keyword evidence="5 7" id="KW-0378">Hydrolase</keyword>
<dbReference type="GO" id="GO:0004181">
    <property type="term" value="F:metallocarboxypeptidase activity"/>
    <property type="evidence" value="ECO:0007669"/>
    <property type="project" value="InterPro"/>
</dbReference>
<dbReference type="OrthoDB" id="10253041at2759"/>
<dbReference type="InterPro" id="IPR050821">
    <property type="entry name" value="Cytosolic_carboxypeptidase"/>
</dbReference>
<dbReference type="InterPro" id="IPR040626">
    <property type="entry name" value="Pepdidase_M14_N"/>
</dbReference>
<evidence type="ECO:0000313" key="6">
    <source>
        <dbReference type="Proteomes" id="UP000694846"/>
    </source>
</evidence>
<protein>
    <submittedName>
        <fullName evidence="5 7 8">Cytosolic carboxypeptidase 6</fullName>
    </submittedName>
</protein>
<dbReference type="GO" id="GO:0006508">
    <property type="term" value="P:proteolysis"/>
    <property type="evidence" value="ECO:0007669"/>
    <property type="project" value="InterPro"/>
</dbReference>
<evidence type="ECO:0000256" key="3">
    <source>
        <dbReference type="PROSITE-ProRule" id="PRU01379"/>
    </source>
</evidence>